<dbReference type="EMBL" id="JASBWV010000005">
    <property type="protein sequence ID" value="KAJ9126332.1"/>
    <property type="molecule type" value="Genomic_DNA"/>
</dbReference>
<keyword evidence="2" id="KW-1185">Reference proteome</keyword>
<sequence>MSVLTDSGSNHEIQAQSYVGFDTITKQIEHKLLKRGFRFNVMVVGQTGLGKSTMVNTLFASHLIDSKGRLDVDGPIPQTTAIEETQHSKPQWPPKRLELDSGLIIAFRVAIVENAVKLKLNIIDTPGYGDLLNNDGCWEPITRYIKDQYSGYLRKELTAQRDRHIADTRVHCCLFFINPTGHGLKPLDITVLRKLSEVVNVVPVIAKADSLTLEERELFKERIRAELQQHAIKLYPFDTEELDEEEVRLNERLRTMIPFAVVGSEKTVVIDGKAVRGRKTRWATINVEDERHCEFVYLRNFLTSCRPTRSVASIAVRSLHASRLVRDEQTSATEQPLSPKLATIVDSISGLTLLEVSELVSALKTRLNITEVAMPAASAGPAAGAAPAAEAPAEEKPKEKTIFTVKLEKFDAAAKAKIIREVKAIMPNMNLVEAKKFVESVPQTLKENLPKEEAEKLKKTLEALGATVALE</sequence>
<reference evidence="1" key="1">
    <citation type="submission" date="2023-04" db="EMBL/GenBank/DDBJ databases">
        <title>Draft Genome sequencing of Naganishia species isolated from polar environments using Oxford Nanopore Technology.</title>
        <authorList>
            <person name="Leo P."/>
            <person name="Venkateswaran K."/>
        </authorList>
    </citation>
    <scope>NUCLEOTIDE SEQUENCE</scope>
    <source>
        <strain evidence="1">DBVPG 5303</strain>
    </source>
</reference>
<evidence type="ECO:0000313" key="1">
    <source>
        <dbReference type="EMBL" id="KAJ9126332.1"/>
    </source>
</evidence>
<dbReference type="Proteomes" id="UP001234202">
    <property type="component" value="Unassembled WGS sequence"/>
</dbReference>
<name>A0ACC2XUF9_9TREE</name>
<proteinExistence type="predicted"/>
<gene>
    <name evidence="1" type="ORF">QFC24_002065</name>
</gene>
<evidence type="ECO:0000313" key="2">
    <source>
        <dbReference type="Proteomes" id="UP001234202"/>
    </source>
</evidence>
<protein>
    <submittedName>
        <fullName evidence="1">Uncharacterized protein</fullName>
    </submittedName>
</protein>
<accession>A0ACC2XUF9</accession>
<comment type="caution">
    <text evidence="1">The sequence shown here is derived from an EMBL/GenBank/DDBJ whole genome shotgun (WGS) entry which is preliminary data.</text>
</comment>
<organism evidence="1 2">
    <name type="scientific">Naganishia onofrii</name>
    <dbReference type="NCBI Taxonomy" id="1851511"/>
    <lineage>
        <taxon>Eukaryota</taxon>
        <taxon>Fungi</taxon>
        <taxon>Dikarya</taxon>
        <taxon>Basidiomycota</taxon>
        <taxon>Agaricomycotina</taxon>
        <taxon>Tremellomycetes</taxon>
        <taxon>Filobasidiales</taxon>
        <taxon>Filobasidiaceae</taxon>
        <taxon>Naganishia</taxon>
    </lineage>
</organism>